<dbReference type="PANTHER" id="PTHR31964:SF113">
    <property type="entry name" value="USPA DOMAIN-CONTAINING PROTEIN"/>
    <property type="match status" value="1"/>
</dbReference>
<dbReference type="PRINTS" id="PR01438">
    <property type="entry name" value="UNVRSLSTRESS"/>
</dbReference>
<sequence>MTGLNLSKLFNKFVFQKVMVCLDGSDDSKLAFRYAVNKVRRVDYYQLILCSIMEIKHYGDTFHSTFDKLSSYDAYNKKEKLIDRLKRYKKIAEKAGVRHVKLIIDSGNPSEVIVKDIIPEVQPDLLVVGSRAKKGAKHHLGSQAAYITRYANVPVMVVR</sequence>
<dbReference type="CDD" id="cd23659">
    <property type="entry name" value="USP_At3g01520-like"/>
    <property type="match status" value="1"/>
</dbReference>
<dbReference type="InterPro" id="IPR006016">
    <property type="entry name" value="UspA"/>
</dbReference>
<evidence type="ECO:0000313" key="3">
    <source>
        <dbReference type="EMBL" id="QBP18575.1"/>
    </source>
</evidence>
<comment type="similarity">
    <text evidence="1">Belongs to the universal stress protein A family.</text>
</comment>
<feature type="domain" description="UspA" evidence="2">
    <location>
        <begin position="15"/>
        <end position="159"/>
    </location>
</feature>
<dbReference type="SUPFAM" id="SSF52402">
    <property type="entry name" value="Adenine nucleotide alpha hydrolases-like"/>
    <property type="match status" value="1"/>
</dbReference>
<dbReference type="EMBL" id="CP034726">
    <property type="protein sequence ID" value="QBP18575.1"/>
    <property type="molecule type" value="Genomic_DNA"/>
</dbReference>
<accession>A0A4P6ZL69</accession>
<dbReference type="KEGG" id="lji:ELX58_05400"/>
<dbReference type="RefSeq" id="WP_133442134.1">
    <property type="nucleotide sequence ID" value="NZ_CP034726.1"/>
</dbReference>
<gene>
    <name evidence="3" type="ORF">ELX58_05400</name>
</gene>
<evidence type="ECO:0000313" key="4">
    <source>
        <dbReference type="Proteomes" id="UP000294321"/>
    </source>
</evidence>
<dbReference type="Pfam" id="PF00582">
    <property type="entry name" value="Usp"/>
    <property type="match status" value="1"/>
</dbReference>
<dbReference type="InterPro" id="IPR014729">
    <property type="entry name" value="Rossmann-like_a/b/a_fold"/>
</dbReference>
<dbReference type="PANTHER" id="PTHR31964">
    <property type="entry name" value="ADENINE NUCLEOTIDE ALPHA HYDROLASES-LIKE SUPERFAMILY PROTEIN"/>
    <property type="match status" value="1"/>
</dbReference>
<organism evidence="3 4">
    <name type="scientific">Acetilactobacillus jinshanensis</name>
    <dbReference type="NCBI Taxonomy" id="1720083"/>
    <lineage>
        <taxon>Bacteria</taxon>
        <taxon>Bacillati</taxon>
        <taxon>Bacillota</taxon>
        <taxon>Bacilli</taxon>
        <taxon>Lactobacillales</taxon>
        <taxon>Lactobacillaceae</taxon>
        <taxon>Acetilactobacillus</taxon>
    </lineage>
</organism>
<dbReference type="Proteomes" id="UP000294321">
    <property type="component" value="Chromosome"/>
</dbReference>
<name>A0A4P6ZL69_9LACO</name>
<reference evidence="4" key="1">
    <citation type="submission" date="2018-12" db="EMBL/GenBank/DDBJ databases">
        <title>A new species of lactobacillus.</title>
        <authorList>
            <person name="Jian Y."/>
            <person name="Xin L."/>
            <person name="Hong Z.J."/>
            <person name="Ming L.Z."/>
            <person name="Hong X.Z."/>
        </authorList>
    </citation>
    <scope>NUCLEOTIDE SEQUENCE [LARGE SCALE GENOMIC DNA]</scope>
    <source>
        <strain evidence="4">HSLZ-75</strain>
    </source>
</reference>
<proteinExistence type="inferred from homology"/>
<dbReference type="AlphaFoldDB" id="A0A4P6ZL69"/>
<dbReference type="InterPro" id="IPR006015">
    <property type="entry name" value="Universal_stress_UspA"/>
</dbReference>
<keyword evidence="4" id="KW-1185">Reference proteome</keyword>
<dbReference type="OrthoDB" id="2306777at2"/>
<evidence type="ECO:0000259" key="2">
    <source>
        <dbReference type="Pfam" id="PF00582"/>
    </source>
</evidence>
<protein>
    <submittedName>
        <fullName evidence="3">Universal stress protein</fullName>
    </submittedName>
</protein>
<evidence type="ECO:0000256" key="1">
    <source>
        <dbReference type="ARBA" id="ARBA00008791"/>
    </source>
</evidence>
<dbReference type="Gene3D" id="3.40.50.620">
    <property type="entry name" value="HUPs"/>
    <property type="match status" value="1"/>
</dbReference>